<dbReference type="SUPFAM" id="SSF48452">
    <property type="entry name" value="TPR-like"/>
    <property type="match status" value="1"/>
</dbReference>
<feature type="region of interest" description="Disordered" evidence="6">
    <location>
        <begin position="52"/>
        <end position="110"/>
    </location>
</feature>
<name>A0ABW3UVV4_9BACL</name>
<evidence type="ECO:0000256" key="5">
    <source>
        <dbReference type="PROSITE-ProRule" id="PRU00339"/>
    </source>
</evidence>
<keyword evidence="10" id="KW-1185">Reference proteome</keyword>
<dbReference type="PROSITE" id="PS50293">
    <property type="entry name" value="TPR_REGION"/>
    <property type="match status" value="1"/>
</dbReference>
<evidence type="ECO:0000256" key="1">
    <source>
        <dbReference type="ARBA" id="ARBA00022705"/>
    </source>
</evidence>
<feature type="transmembrane region" description="Helical" evidence="7">
    <location>
        <begin position="625"/>
        <end position="644"/>
    </location>
</feature>
<evidence type="ECO:0000256" key="7">
    <source>
        <dbReference type="SAM" id="Phobius"/>
    </source>
</evidence>
<protein>
    <submittedName>
        <fullName evidence="9">Tetratricopeptide repeat protein</fullName>
    </submittedName>
</protein>
<keyword evidence="4" id="KW-0346">Stress response</keyword>
<keyword evidence="7" id="KW-0812">Transmembrane</keyword>
<dbReference type="PROSITE" id="PS50005">
    <property type="entry name" value="TPR"/>
    <property type="match status" value="2"/>
</dbReference>
<dbReference type="InterPro" id="IPR050498">
    <property type="entry name" value="Ycf3"/>
</dbReference>
<evidence type="ECO:0000256" key="6">
    <source>
        <dbReference type="SAM" id="MobiDB-lite"/>
    </source>
</evidence>
<evidence type="ECO:0000256" key="2">
    <source>
        <dbReference type="ARBA" id="ARBA00022737"/>
    </source>
</evidence>
<dbReference type="PANTHER" id="PTHR44858:SF1">
    <property type="entry name" value="UDP-N-ACETYLGLUCOSAMINE--PEPTIDE N-ACETYLGLUCOSAMINYLTRANSFERASE SPINDLY-RELATED"/>
    <property type="match status" value="1"/>
</dbReference>
<evidence type="ECO:0000256" key="4">
    <source>
        <dbReference type="ARBA" id="ARBA00023016"/>
    </source>
</evidence>
<dbReference type="InterPro" id="IPR036869">
    <property type="entry name" value="J_dom_sf"/>
</dbReference>
<comment type="caution">
    <text evidence="9">The sequence shown here is derived from an EMBL/GenBank/DDBJ whole genome shotgun (WGS) entry which is preliminary data.</text>
</comment>
<proteinExistence type="predicted"/>
<feature type="repeat" description="TPR" evidence="5">
    <location>
        <begin position="351"/>
        <end position="384"/>
    </location>
</feature>
<accession>A0ABW3UVV4</accession>
<evidence type="ECO:0000313" key="10">
    <source>
        <dbReference type="Proteomes" id="UP001597180"/>
    </source>
</evidence>
<dbReference type="SUPFAM" id="SSF46565">
    <property type="entry name" value="Chaperone J-domain"/>
    <property type="match status" value="1"/>
</dbReference>
<dbReference type="EMBL" id="JBHTLU010000046">
    <property type="protein sequence ID" value="MFD1224602.1"/>
    <property type="molecule type" value="Genomic_DNA"/>
</dbReference>
<gene>
    <name evidence="9" type="ORF">ACFQ4B_31290</name>
</gene>
<feature type="domain" description="J" evidence="8">
    <location>
        <begin position="2"/>
        <end position="61"/>
    </location>
</feature>
<dbReference type="Gene3D" id="1.10.287.110">
    <property type="entry name" value="DnaJ domain"/>
    <property type="match status" value="1"/>
</dbReference>
<keyword evidence="3 5" id="KW-0802">TPR repeat</keyword>
<dbReference type="InterPro" id="IPR001623">
    <property type="entry name" value="DnaJ_domain"/>
</dbReference>
<feature type="compositionally biased region" description="Acidic residues" evidence="6">
    <location>
        <begin position="86"/>
        <end position="108"/>
    </location>
</feature>
<dbReference type="PROSITE" id="PS50076">
    <property type="entry name" value="DNAJ_2"/>
    <property type="match status" value="1"/>
</dbReference>
<dbReference type="CDD" id="cd06257">
    <property type="entry name" value="DnaJ"/>
    <property type="match status" value="1"/>
</dbReference>
<keyword evidence="1" id="KW-0235">DNA replication</keyword>
<dbReference type="SMART" id="SM00271">
    <property type="entry name" value="DnaJ"/>
    <property type="match status" value="1"/>
</dbReference>
<dbReference type="InterPro" id="IPR011990">
    <property type="entry name" value="TPR-like_helical_dom_sf"/>
</dbReference>
<evidence type="ECO:0000259" key="8">
    <source>
        <dbReference type="PROSITE" id="PS50076"/>
    </source>
</evidence>
<evidence type="ECO:0000313" key="9">
    <source>
        <dbReference type="EMBL" id="MFD1224602.1"/>
    </source>
</evidence>
<dbReference type="Proteomes" id="UP001597180">
    <property type="component" value="Unassembled WGS sequence"/>
</dbReference>
<evidence type="ECO:0000256" key="3">
    <source>
        <dbReference type="ARBA" id="ARBA00022803"/>
    </source>
</evidence>
<feature type="repeat" description="TPR" evidence="5">
    <location>
        <begin position="317"/>
        <end position="350"/>
    </location>
</feature>
<keyword evidence="7" id="KW-0472">Membrane</keyword>
<dbReference type="RefSeq" id="WP_345591060.1">
    <property type="nucleotide sequence ID" value="NZ_BAABJG010000026.1"/>
</dbReference>
<dbReference type="Gene3D" id="1.25.40.10">
    <property type="entry name" value="Tetratricopeptide repeat domain"/>
    <property type="match status" value="1"/>
</dbReference>
<keyword evidence="7" id="KW-1133">Transmembrane helix</keyword>
<dbReference type="InterPro" id="IPR019734">
    <property type="entry name" value="TPR_rpt"/>
</dbReference>
<dbReference type="SMART" id="SM00028">
    <property type="entry name" value="TPR"/>
    <property type="match status" value="4"/>
</dbReference>
<feature type="compositionally biased region" description="Basic and acidic residues" evidence="6">
    <location>
        <begin position="58"/>
        <end position="69"/>
    </location>
</feature>
<sequence>MQLWDILGMEPTDDVAAIKRAYAAKLKLHHPEEDPEGYQRLREAYDQAVKWAKKRSKERSSEQEQHKLEASAALDPEQAEAYGGNEEPEEDEWEEDDDEDEEYEEESDQPFHVRRLLSYIERNEPLDTKSPVDSFLSQVEALYRNFNSRVDTNAWIDLLNADVVWNVNLQSSLSQSMLDFLEEEHYFLPEAVWRLLEQAFHWKEQAAQDPDWFQEHYPKVYAYAVAHEQPLHRGYSVLLQASDLDYDAFLAYREKGLLAFLEQNYHLAASLLQQAEERFDSDPDVIRLQMECSIRLGHWENALYACNQLMKVIPDSLEAYLSRARVRLEEGHAREALQDLSRVLEQAPSHTLALSLAGNSYKKLGESDKALELYQRLLQADPNDIEAMLSIAEIQAQKTEELQRRGGSGKRAELKRLKVELGRTPLGFRLKRSAYLLIGGKWFTLIAILALHIFISSSFVKHTGESPLGYIANLVKPVELEKITSAADLELLPPKVNAVKMQLSNAAYMGINEVVTKDANGKPQTLYLSTAEVEKQGLSSQVEGYLNIGYLNGDPILIVSNYKQAKDIYDNKSIEISGTVRPLESEEMLGEYDKWKKKFPKAVQNPLYEKYLDSKKKPVPARTSLPFRIYVYTFILFLYYISLFREVRRVWRFLRYT</sequence>
<dbReference type="PANTHER" id="PTHR44858">
    <property type="entry name" value="TETRATRICOPEPTIDE REPEAT PROTEIN 6"/>
    <property type="match status" value="1"/>
</dbReference>
<feature type="transmembrane region" description="Helical" evidence="7">
    <location>
        <begin position="434"/>
        <end position="455"/>
    </location>
</feature>
<organism evidence="9 10">
    <name type="scientific">Paenibacillus vulneris</name>
    <dbReference type="NCBI Taxonomy" id="1133364"/>
    <lineage>
        <taxon>Bacteria</taxon>
        <taxon>Bacillati</taxon>
        <taxon>Bacillota</taxon>
        <taxon>Bacilli</taxon>
        <taxon>Bacillales</taxon>
        <taxon>Paenibacillaceae</taxon>
        <taxon>Paenibacillus</taxon>
    </lineage>
</organism>
<keyword evidence="2" id="KW-0677">Repeat</keyword>
<dbReference type="Pfam" id="PF14559">
    <property type="entry name" value="TPR_19"/>
    <property type="match status" value="1"/>
</dbReference>
<reference evidence="10" key="1">
    <citation type="journal article" date="2019" name="Int. J. Syst. Evol. Microbiol.">
        <title>The Global Catalogue of Microorganisms (GCM) 10K type strain sequencing project: providing services to taxonomists for standard genome sequencing and annotation.</title>
        <authorList>
            <consortium name="The Broad Institute Genomics Platform"/>
            <consortium name="The Broad Institute Genome Sequencing Center for Infectious Disease"/>
            <person name="Wu L."/>
            <person name="Ma J."/>
        </authorList>
    </citation>
    <scope>NUCLEOTIDE SEQUENCE [LARGE SCALE GENOMIC DNA]</scope>
    <source>
        <strain evidence="10">CCUG 53270</strain>
    </source>
</reference>